<accession>A0A9P3H2S9</accession>
<feature type="compositionally biased region" description="Basic and acidic residues" evidence="1">
    <location>
        <begin position="339"/>
        <end position="351"/>
    </location>
</feature>
<protein>
    <submittedName>
        <fullName evidence="3">Uncharacterized protein</fullName>
    </submittedName>
</protein>
<evidence type="ECO:0000256" key="1">
    <source>
        <dbReference type="SAM" id="MobiDB-lite"/>
    </source>
</evidence>
<dbReference type="EMBL" id="BQFW01000002">
    <property type="protein sequence ID" value="GJJ68997.1"/>
    <property type="molecule type" value="Genomic_DNA"/>
</dbReference>
<evidence type="ECO:0000313" key="3">
    <source>
        <dbReference type="EMBL" id="GJJ68997.1"/>
    </source>
</evidence>
<dbReference type="InterPro" id="IPR029069">
    <property type="entry name" value="HotDog_dom_sf"/>
</dbReference>
<dbReference type="Proteomes" id="UP000827284">
    <property type="component" value="Unassembled WGS sequence"/>
</dbReference>
<name>A0A9P3H2S9_9FUNG</name>
<feature type="compositionally biased region" description="Low complexity" evidence="1">
    <location>
        <begin position="352"/>
        <end position="371"/>
    </location>
</feature>
<gene>
    <name evidence="3" type="ORF">EMPS_01343</name>
</gene>
<keyword evidence="2" id="KW-0812">Transmembrane</keyword>
<sequence>MTNTQSKLALYQTLVPRKYITGLKLQLQRTLLIGLSLLKTHRRKAILLSLGPSTILKLITVILPIIKILPPTIKAIRALSYFSGGSSRNSGNNTTHAGGNSGINAGTGASGSMIDGFGLSMDELCEITWTPAEEMYWERVNAMVTRYGLCKTLGVTLAGVKPGRVEVIMPFRAEVSGEGGAFHASLLPTLVALTSQLTGLTLLPRHFTLKPIDFKCNILSDCDESTYLLVARGAVVVRGDHSITIKIEVLKASGLVPGSTKEVSPSANVGPSFFSWKSWVGNTSTTSTTVANNNNSNAADILVPGTGIESSQLIVCASGMQTSVIVRAGTDPLGEEEREMGRLRRERELRLRTSASSSSASLARVPSSASARHSHEDEEDAIVLGDSFQNVSLLSNLVRPLSSRPLSPTSPTPAVSATASMPVAAVAATRSLDSSVYDMVSPSTSSSILKESKESNDHLATASTTTSTLSYASAVRYGIEHEGHEHPVYEETSDTEAWQR</sequence>
<evidence type="ECO:0000313" key="4">
    <source>
        <dbReference type="Proteomes" id="UP000827284"/>
    </source>
</evidence>
<feature type="transmembrane region" description="Helical" evidence="2">
    <location>
        <begin position="45"/>
        <end position="66"/>
    </location>
</feature>
<keyword evidence="2" id="KW-0472">Membrane</keyword>
<dbReference type="OrthoDB" id="2436930at2759"/>
<evidence type="ECO:0000256" key="2">
    <source>
        <dbReference type="SAM" id="Phobius"/>
    </source>
</evidence>
<keyword evidence="4" id="KW-1185">Reference proteome</keyword>
<dbReference type="AlphaFoldDB" id="A0A9P3H2S9"/>
<proteinExistence type="predicted"/>
<dbReference type="Gene3D" id="3.10.129.10">
    <property type="entry name" value="Hotdog Thioesterase"/>
    <property type="match status" value="1"/>
</dbReference>
<comment type="caution">
    <text evidence="3">The sequence shown here is derived from an EMBL/GenBank/DDBJ whole genome shotgun (WGS) entry which is preliminary data.</text>
</comment>
<reference evidence="3" key="1">
    <citation type="submission" date="2021-11" db="EMBL/GenBank/DDBJ databases">
        <authorList>
            <person name="Herlambang A."/>
            <person name="Guo Y."/>
            <person name="Takashima Y."/>
            <person name="Nishizawa T."/>
        </authorList>
    </citation>
    <scope>NUCLEOTIDE SEQUENCE</scope>
    <source>
        <strain evidence="3">E1425</strain>
    </source>
</reference>
<dbReference type="SUPFAM" id="SSF54637">
    <property type="entry name" value="Thioesterase/thiol ester dehydrase-isomerase"/>
    <property type="match status" value="1"/>
</dbReference>
<organism evidence="3 4">
    <name type="scientific">Entomortierella parvispora</name>
    <dbReference type="NCBI Taxonomy" id="205924"/>
    <lineage>
        <taxon>Eukaryota</taxon>
        <taxon>Fungi</taxon>
        <taxon>Fungi incertae sedis</taxon>
        <taxon>Mucoromycota</taxon>
        <taxon>Mortierellomycotina</taxon>
        <taxon>Mortierellomycetes</taxon>
        <taxon>Mortierellales</taxon>
        <taxon>Mortierellaceae</taxon>
        <taxon>Entomortierella</taxon>
    </lineage>
</organism>
<reference evidence="3" key="2">
    <citation type="journal article" date="2022" name="Microbiol. Resour. Announc.">
        <title>Whole-Genome Sequence of Entomortierella parvispora E1425, a Mucoromycotan Fungus Associated with Burkholderiaceae-Related Endosymbiotic Bacteria.</title>
        <authorList>
            <person name="Herlambang A."/>
            <person name="Guo Y."/>
            <person name="Takashima Y."/>
            <person name="Narisawa K."/>
            <person name="Ohta H."/>
            <person name="Nishizawa T."/>
        </authorList>
    </citation>
    <scope>NUCLEOTIDE SEQUENCE</scope>
    <source>
        <strain evidence="3">E1425</strain>
    </source>
</reference>
<keyword evidence="2" id="KW-1133">Transmembrane helix</keyword>
<feature type="region of interest" description="Disordered" evidence="1">
    <location>
        <begin position="331"/>
        <end position="378"/>
    </location>
</feature>